<dbReference type="EMBL" id="FMZX01000002">
    <property type="protein sequence ID" value="SDC83011.1"/>
    <property type="molecule type" value="Genomic_DNA"/>
</dbReference>
<dbReference type="STRING" id="938405.SAMN02927895_02229"/>
<keyword evidence="3" id="KW-1185">Reference proteome</keyword>
<accession>A0A1G6PSR9</accession>
<evidence type="ECO:0008006" key="4">
    <source>
        <dbReference type="Google" id="ProtNLM"/>
    </source>
</evidence>
<organism evidence="2 3">
    <name type="scientific">Belnapia rosea</name>
    <dbReference type="NCBI Taxonomy" id="938405"/>
    <lineage>
        <taxon>Bacteria</taxon>
        <taxon>Pseudomonadati</taxon>
        <taxon>Pseudomonadota</taxon>
        <taxon>Alphaproteobacteria</taxon>
        <taxon>Acetobacterales</taxon>
        <taxon>Roseomonadaceae</taxon>
        <taxon>Belnapia</taxon>
    </lineage>
</organism>
<dbReference type="RefSeq" id="WP_090662339.1">
    <property type="nucleotide sequence ID" value="NZ_FMZX01000002.1"/>
</dbReference>
<evidence type="ECO:0000313" key="3">
    <source>
        <dbReference type="Proteomes" id="UP000198925"/>
    </source>
</evidence>
<name>A0A1G6PSR9_9PROT</name>
<reference evidence="2 3" key="1">
    <citation type="submission" date="2016-10" db="EMBL/GenBank/DDBJ databases">
        <authorList>
            <person name="de Groot N.N."/>
        </authorList>
    </citation>
    <scope>NUCLEOTIDE SEQUENCE [LARGE SCALE GENOMIC DNA]</scope>
    <source>
        <strain evidence="2 3">CPCC 100156</strain>
    </source>
</reference>
<protein>
    <recommendedName>
        <fullName evidence="4">DUF2946 domain-containing protein</fullName>
    </recommendedName>
</protein>
<proteinExistence type="predicted"/>
<dbReference type="Pfam" id="PF11162">
    <property type="entry name" value="DUF2946"/>
    <property type="match status" value="1"/>
</dbReference>
<sequence>MVRRSPLLTVVLALLLILQWGGAFAHCLAALGAGEGIEICTADGIRVLHFDAEGQPLSPDMAAHDSCPLCPGGAAPVPPEPLLPALRVAYAPLLVPPKAGMPPAPARAPPQQPRAPPRA</sequence>
<evidence type="ECO:0000256" key="1">
    <source>
        <dbReference type="SAM" id="MobiDB-lite"/>
    </source>
</evidence>
<dbReference type="Proteomes" id="UP000198925">
    <property type="component" value="Unassembled WGS sequence"/>
</dbReference>
<dbReference type="InterPro" id="IPR021333">
    <property type="entry name" value="DUF2946"/>
</dbReference>
<feature type="region of interest" description="Disordered" evidence="1">
    <location>
        <begin position="100"/>
        <end position="119"/>
    </location>
</feature>
<dbReference type="AlphaFoldDB" id="A0A1G6PSR9"/>
<evidence type="ECO:0000313" key="2">
    <source>
        <dbReference type="EMBL" id="SDC83011.1"/>
    </source>
</evidence>
<gene>
    <name evidence="2" type="ORF">SAMN04487779_1002502</name>
</gene>